<comment type="subcellular location">
    <subcellularLocation>
        <location evidence="2">Endosome membrane</location>
        <topology evidence="2">Peripheral membrane protein</topology>
    </subcellularLocation>
    <subcellularLocation>
        <location evidence="1">Golgi apparatus</location>
        <location evidence="1">trans-Golgi network membrane</location>
        <topology evidence="1">Peripheral membrane protein</topology>
    </subcellularLocation>
</comment>
<evidence type="ECO:0000313" key="10">
    <source>
        <dbReference type="Proteomes" id="UP000006790"/>
    </source>
</evidence>
<dbReference type="GO" id="GO:0006623">
    <property type="term" value="P:protein targeting to vacuole"/>
    <property type="evidence" value="ECO:0007669"/>
    <property type="project" value="EnsemblFungi"/>
</dbReference>
<dbReference type="OMA" id="MINTADY"/>
<dbReference type="STRING" id="931890.G8JXG5"/>
<dbReference type="GO" id="GO:0010008">
    <property type="term" value="C:endosome membrane"/>
    <property type="evidence" value="ECO:0007669"/>
    <property type="project" value="UniProtKB-SubCell"/>
</dbReference>
<dbReference type="OrthoDB" id="10261632at2759"/>
<keyword evidence="5" id="KW-0333">Golgi apparatus</keyword>
<dbReference type="GO" id="GO:0005829">
    <property type="term" value="C:cytosol"/>
    <property type="evidence" value="ECO:0007669"/>
    <property type="project" value="GOC"/>
</dbReference>
<dbReference type="InterPro" id="IPR031745">
    <property type="entry name" value="Vps53_C"/>
</dbReference>
<evidence type="ECO:0000256" key="5">
    <source>
        <dbReference type="ARBA" id="ARBA00023034"/>
    </source>
</evidence>
<feature type="domain" description="Vps53 N-terminal" evidence="7">
    <location>
        <begin position="7"/>
        <end position="364"/>
    </location>
</feature>
<evidence type="ECO:0000256" key="3">
    <source>
        <dbReference type="ARBA" id="ARBA00008628"/>
    </source>
</evidence>
<evidence type="ECO:0000256" key="6">
    <source>
        <dbReference type="ARBA" id="ARBA00023136"/>
    </source>
</evidence>
<dbReference type="PANTHER" id="PTHR12820">
    <property type="entry name" value="VACUOLAR SORTING PROTEIN 53"/>
    <property type="match status" value="1"/>
</dbReference>
<proteinExistence type="inferred from homology"/>
<dbReference type="GO" id="GO:0042147">
    <property type="term" value="P:retrograde transport, endosome to Golgi"/>
    <property type="evidence" value="ECO:0007669"/>
    <property type="project" value="EnsemblFungi"/>
</dbReference>
<dbReference type="FunCoup" id="G8JXG5">
    <property type="interactions" value="762"/>
</dbReference>
<organism evidence="9 10">
    <name type="scientific">Eremothecium cymbalariae (strain CBS 270.75 / DBVPG 7215 / KCTC 17166 / NRRL Y-17582)</name>
    <name type="common">Yeast</name>
    <dbReference type="NCBI Taxonomy" id="931890"/>
    <lineage>
        <taxon>Eukaryota</taxon>
        <taxon>Fungi</taxon>
        <taxon>Dikarya</taxon>
        <taxon>Ascomycota</taxon>
        <taxon>Saccharomycotina</taxon>
        <taxon>Saccharomycetes</taxon>
        <taxon>Saccharomycetales</taxon>
        <taxon>Saccharomycetaceae</taxon>
        <taxon>Eremothecium</taxon>
    </lineage>
</organism>
<evidence type="ECO:0000259" key="7">
    <source>
        <dbReference type="Pfam" id="PF04100"/>
    </source>
</evidence>
<evidence type="ECO:0000256" key="1">
    <source>
        <dbReference type="ARBA" id="ARBA00004150"/>
    </source>
</evidence>
<dbReference type="GO" id="GO:0000938">
    <property type="term" value="C:GARP complex"/>
    <property type="evidence" value="ECO:0007669"/>
    <property type="project" value="EnsemblFungi"/>
</dbReference>
<dbReference type="InParanoid" id="G8JXG5"/>
<dbReference type="AlphaFoldDB" id="G8JXG5"/>
<evidence type="ECO:0000259" key="8">
    <source>
        <dbReference type="Pfam" id="PF16854"/>
    </source>
</evidence>
<dbReference type="HOGENOM" id="CLU_358642_0_0_1"/>
<dbReference type="GO" id="GO:0006896">
    <property type="term" value="P:Golgi to vacuole transport"/>
    <property type="evidence" value="ECO:0007669"/>
    <property type="project" value="EnsemblFungi"/>
</dbReference>
<keyword evidence="4" id="KW-0967">Endosome</keyword>
<accession>G8JXG5</accession>
<dbReference type="Pfam" id="PF16854">
    <property type="entry name" value="VPS53_C"/>
    <property type="match status" value="1"/>
</dbReference>
<protein>
    <recommendedName>
        <fullName evidence="11">Vps53 N-terminal domain-containing protein</fullName>
    </recommendedName>
</protein>
<dbReference type="GO" id="GO:0090156">
    <property type="term" value="P:intracellular sphingolipid homeostasis"/>
    <property type="evidence" value="ECO:0007669"/>
    <property type="project" value="EnsemblFungi"/>
</dbReference>
<dbReference type="EMBL" id="CP002504">
    <property type="protein sequence ID" value="AET41539.1"/>
    <property type="molecule type" value="Genomic_DNA"/>
</dbReference>
<dbReference type="PANTHER" id="PTHR12820:SF0">
    <property type="entry name" value="VACUOLAR PROTEIN SORTING-ASSOCIATED PROTEIN 53 HOMOLOG"/>
    <property type="match status" value="1"/>
</dbReference>
<evidence type="ECO:0000313" key="9">
    <source>
        <dbReference type="EMBL" id="AET41539.1"/>
    </source>
</evidence>
<dbReference type="RefSeq" id="XP_003648356.1">
    <property type="nucleotide sequence ID" value="XM_003648308.1"/>
</dbReference>
<dbReference type="InterPro" id="IPR007234">
    <property type="entry name" value="Vps53_N"/>
</dbReference>
<feature type="domain" description="Vps53 C-terminal" evidence="8">
    <location>
        <begin position="609"/>
        <end position="693"/>
    </location>
</feature>
<gene>
    <name evidence="9" type="ordered locus">Ecym_8257</name>
</gene>
<dbReference type="Gene3D" id="1.10.357.110">
    <property type="entry name" value="Vacuolar protein sorting-associated protein 53, C-terminus"/>
    <property type="match status" value="1"/>
</dbReference>
<evidence type="ECO:0008006" key="11">
    <source>
        <dbReference type="Google" id="ProtNLM"/>
    </source>
</evidence>
<sequence>MNYDRYDYDPTEDIVNILSGTDSLDQLGELIAVTNKYKLQLEAEIREEVDGEIPGSDHENIEDLVDLTKDIQEVQLLSRTTECTISNLTKDISYLDNAKRNLTQSMTWFQNLKALGDMYAQCVKHIETNNFKEMGTPYYMMVSLSISFQEYRSVDEINKLLSQVAKLEEETVSRIKLLYRKLFENKGALEVDESEFRDGACTLLEVNGTAKFDVIDWCLDRILYEIREIFHVDDEAGSLENISRRYLFFKKLLNNFQVNFATYFSPDWDMPLRLVSTFIIFTKHDVEILLSREMKKEPSLELFVEALQSTIDFEKYINVKFSNKLNSISTEKISSCFGPFLSLWITHHDRVMNSKLLTYMSEQKLPNTSDSHVVPSSADLFRTYRSILTQTLELIDGDGRMTVLADLAKFFSKWLIEYSNKILQPLLLPENAKIEDKREVILYTILMINTADYCSITSGQLEEKLQEYAKSSDAISKNFEKSKANFGTLISRGIQFLIVHIVSPELRFAWREFSNYDWRHSMVEDYSRYIVTLKHILSAEENQERTLLQYMLSQFNRDVYVWNLSDKIVDQVTVEYLRCIVDLLKSQEPFGDINTKRHLSAKQVVHIAEQLLLDVQLLKEALKKLPDSLPNVSSGQNNRVFRHVDANIQQLTDFINVLAIQADSPAVYQECYDSIIKTRNHVVWALILMLKGTPWDLAMWKSYWIEFKKEEPQATEKDRDTGFFIFGRDEGIIRSFVLGLLRIPDPTWKTFISDQLRIVISRPASRTPTPPPTTNSAPAINKTINENFKSLVSSSRFFHRGG</sequence>
<dbReference type="InterPro" id="IPR038260">
    <property type="entry name" value="Vps53_C_sf"/>
</dbReference>
<keyword evidence="10" id="KW-1185">Reference proteome</keyword>
<dbReference type="GeneID" id="11469944"/>
<name>G8JXG5_ERECY</name>
<dbReference type="Pfam" id="PF04100">
    <property type="entry name" value="Vps53_N"/>
    <property type="match status" value="1"/>
</dbReference>
<dbReference type="KEGG" id="erc:Ecym_8257"/>
<dbReference type="InterPro" id="IPR039766">
    <property type="entry name" value="Vps53"/>
</dbReference>
<keyword evidence="6" id="KW-0472">Membrane</keyword>
<dbReference type="Proteomes" id="UP000006790">
    <property type="component" value="Chromosome 8"/>
</dbReference>
<evidence type="ECO:0000256" key="2">
    <source>
        <dbReference type="ARBA" id="ARBA00004481"/>
    </source>
</evidence>
<evidence type="ECO:0000256" key="4">
    <source>
        <dbReference type="ARBA" id="ARBA00022753"/>
    </source>
</evidence>
<comment type="similarity">
    <text evidence="3">Belongs to the VPS53 family.</text>
</comment>
<reference evidence="10" key="1">
    <citation type="journal article" date="2012" name="G3 (Bethesda)">
        <title>Pichia sorbitophila, an interspecies yeast hybrid reveals early steps of genome resolution following polyploidization.</title>
        <authorList>
            <person name="Leh Louis V."/>
            <person name="Despons L."/>
            <person name="Friedrich A."/>
            <person name="Martin T."/>
            <person name="Durrens P."/>
            <person name="Casaregola S."/>
            <person name="Neuveglise C."/>
            <person name="Fairhead C."/>
            <person name="Marck C."/>
            <person name="Cruz J.A."/>
            <person name="Straub M.L."/>
            <person name="Kugler V."/>
            <person name="Sacerdot C."/>
            <person name="Uzunov Z."/>
            <person name="Thierry A."/>
            <person name="Weiss S."/>
            <person name="Bleykasten C."/>
            <person name="De Montigny J."/>
            <person name="Jacques N."/>
            <person name="Jung P."/>
            <person name="Lemaire M."/>
            <person name="Mallet S."/>
            <person name="Morel G."/>
            <person name="Richard G.F."/>
            <person name="Sarkar A."/>
            <person name="Savel G."/>
            <person name="Schacherer J."/>
            <person name="Seret M.L."/>
            <person name="Talla E."/>
            <person name="Samson G."/>
            <person name="Jubin C."/>
            <person name="Poulain J."/>
            <person name="Vacherie B."/>
            <person name="Barbe V."/>
            <person name="Pelletier E."/>
            <person name="Sherman D.J."/>
            <person name="Westhof E."/>
            <person name="Weissenbach J."/>
            <person name="Baret P.V."/>
            <person name="Wincker P."/>
            <person name="Gaillardin C."/>
            <person name="Dujon B."/>
            <person name="Souciet J.L."/>
        </authorList>
    </citation>
    <scope>NUCLEOTIDE SEQUENCE [LARGE SCALE GENOMIC DNA]</scope>
    <source>
        <strain evidence="10">CBS 270.75 / DBVPG 7215 / KCTC 17166 / NRRL Y-17582</strain>
    </source>
</reference>
<dbReference type="eggNOG" id="KOG2180">
    <property type="taxonomic scope" value="Eukaryota"/>
</dbReference>